<name>A0A2N5W160_9BASI</name>
<comment type="caution">
    <text evidence="1">The sequence shown here is derived from an EMBL/GenBank/DDBJ whole genome shotgun (WGS) entry which is preliminary data.</text>
</comment>
<evidence type="ECO:0000313" key="1">
    <source>
        <dbReference type="EMBL" id="PLW55991.1"/>
    </source>
</evidence>
<dbReference type="AlphaFoldDB" id="A0A2N5W160"/>
<sequence length="143" mass="15733">MQEAPHLPTLRCALNFLTHESYPHRNNNMGERVEPGLRSGGVAVWPRPAPPPSRFRPLAHAFINHELPQPPHNSRLFVSHAGLASTISFVVTSHSILFFPISTLDSTISLGSQSSQRALSIESSHGRGHSVRQLDFKVSVCLV</sequence>
<dbReference type="EMBL" id="PGCJ01000026">
    <property type="protein sequence ID" value="PLW55991.1"/>
    <property type="molecule type" value="Genomic_DNA"/>
</dbReference>
<keyword evidence="2" id="KW-1185">Reference proteome</keyword>
<gene>
    <name evidence="1" type="ORF">PCANC_02986</name>
</gene>
<dbReference type="Proteomes" id="UP000235388">
    <property type="component" value="Unassembled WGS sequence"/>
</dbReference>
<proteinExistence type="predicted"/>
<evidence type="ECO:0000313" key="2">
    <source>
        <dbReference type="Proteomes" id="UP000235388"/>
    </source>
</evidence>
<organism evidence="1 2">
    <name type="scientific">Puccinia coronata f. sp. avenae</name>
    <dbReference type="NCBI Taxonomy" id="200324"/>
    <lineage>
        <taxon>Eukaryota</taxon>
        <taxon>Fungi</taxon>
        <taxon>Dikarya</taxon>
        <taxon>Basidiomycota</taxon>
        <taxon>Pucciniomycotina</taxon>
        <taxon>Pucciniomycetes</taxon>
        <taxon>Pucciniales</taxon>
        <taxon>Pucciniaceae</taxon>
        <taxon>Puccinia</taxon>
    </lineage>
</organism>
<protein>
    <submittedName>
        <fullName evidence="1">Uncharacterized protein</fullName>
    </submittedName>
</protein>
<reference evidence="1 2" key="1">
    <citation type="submission" date="2017-11" db="EMBL/GenBank/DDBJ databases">
        <title>De novo assembly and phasing of dikaryotic genomes from two isolates of Puccinia coronata f. sp. avenae, the causal agent of oat crown rust.</title>
        <authorList>
            <person name="Miller M.E."/>
            <person name="Zhang Y."/>
            <person name="Omidvar V."/>
            <person name="Sperschneider J."/>
            <person name="Schwessinger B."/>
            <person name="Raley C."/>
            <person name="Palmer J.M."/>
            <person name="Garnica D."/>
            <person name="Upadhyaya N."/>
            <person name="Rathjen J."/>
            <person name="Taylor J.M."/>
            <person name="Park R.F."/>
            <person name="Dodds P.N."/>
            <person name="Hirsch C.D."/>
            <person name="Kianian S.F."/>
            <person name="Figueroa M."/>
        </authorList>
    </citation>
    <scope>NUCLEOTIDE SEQUENCE [LARGE SCALE GENOMIC DNA]</scope>
    <source>
        <strain evidence="1">12NC29</strain>
    </source>
</reference>
<accession>A0A2N5W160</accession>